<feature type="region of interest" description="Disordered" evidence="1">
    <location>
        <begin position="1"/>
        <end position="21"/>
    </location>
</feature>
<feature type="compositionally biased region" description="Acidic residues" evidence="1">
    <location>
        <begin position="290"/>
        <end position="303"/>
    </location>
</feature>
<feature type="transmembrane region" description="Helical" evidence="2">
    <location>
        <begin position="228"/>
        <end position="249"/>
    </location>
</feature>
<feature type="transmembrane region" description="Helical" evidence="2">
    <location>
        <begin position="198"/>
        <end position="222"/>
    </location>
</feature>
<evidence type="ECO:0000313" key="5">
    <source>
        <dbReference type="Proteomes" id="UP000307440"/>
    </source>
</evidence>
<dbReference type="Pfam" id="PF20153">
    <property type="entry name" value="DUF6535"/>
    <property type="match status" value="1"/>
</dbReference>
<dbReference type="EMBL" id="ML210184">
    <property type="protein sequence ID" value="TFK25611.1"/>
    <property type="molecule type" value="Genomic_DNA"/>
</dbReference>
<feature type="transmembrane region" description="Helical" evidence="2">
    <location>
        <begin position="146"/>
        <end position="168"/>
    </location>
</feature>
<dbReference type="SUPFAM" id="SSF48371">
    <property type="entry name" value="ARM repeat"/>
    <property type="match status" value="3"/>
</dbReference>
<feature type="transmembrane region" description="Helical" evidence="2">
    <location>
        <begin position="86"/>
        <end position="105"/>
    </location>
</feature>
<feature type="region of interest" description="Disordered" evidence="1">
    <location>
        <begin position="286"/>
        <end position="319"/>
    </location>
</feature>
<name>A0A5C3KY82_COPMA</name>
<organism evidence="4 5">
    <name type="scientific">Coprinopsis marcescibilis</name>
    <name type="common">Agaric fungus</name>
    <name type="synonym">Psathyrella marcescibilis</name>
    <dbReference type="NCBI Taxonomy" id="230819"/>
    <lineage>
        <taxon>Eukaryota</taxon>
        <taxon>Fungi</taxon>
        <taxon>Dikarya</taxon>
        <taxon>Basidiomycota</taxon>
        <taxon>Agaricomycotina</taxon>
        <taxon>Agaricomycetes</taxon>
        <taxon>Agaricomycetidae</taxon>
        <taxon>Agaricales</taxon>
        <taxon>Agaricineae</taxon>
        <taxon>Psathyrellaceae</taxon>
        <taxon>Coprinopsis</taxon>
    </lineage>
</organism>
<evidence type="ECO:0000313" key="4">
    <source>
        <dbReference type="EMBL" id="TFK25611.1"/>
    </source>
</evidence>
<keyword evidence="2" id="KW-0472">Membrane</keyword>
<keyword evidence="2" id="KW-0812">Transmembrane</keyword>
<dbReference type="OrthoDB" id="3219854at2759"/>
<evidence type="ECO:0000259" key="3">
    <source>
        <dbReference type="Pfam" id="PF20153"/>
    </source>
</evidence>
<dbReference type="InterPro" id="IPR045338">
    <property type="entry name" value="DUF6535"/>
</dbReference>
<keyword evidence="5" id="KW-1185">Reference proteome</keyword>
<evidence type="ECO:0000256" key="2">
    <source>
        <dbReference type="SAM" id="Phobius"/>
    </source>
</evidence>
<dbReference type="InterPro" id="IPR011989">
    <property type="entry name" value="ARM-like"/>
</dbReference>
<dbReference type="InterPro" id="IPR016024">
    <property type="entry name" value="ARM-type_fold"/>
</dbReference>
<feature type="domain" description="DUF6535" evidence="3">
    <location>
        <begin position="64"/>
        <end position="222"/>
    </location>
</feature>
<protein>
    <submittedName>
        <fullName evidence="4">ARM repeat-containing protein</fullName>
    </submittedName>
</protein>
<gene>
    <name evidence="4" type="ORF">FA15DRAFT_617384</name>
</gene>
<reference evidence="4 5" key="1">
    <citation type="journal article" date="2019" name="Nat. Ecol. Evol.">
        <title>Megaphylogeny resolves global patterns of mushroom evolution.</title>
        <authorList>
            <person name="Varga T."/>
            <person name="Krizsan K."/>
            <person name="Foldi C."/>
            <person name="Dima B."/>
            <person name="Sanchez-Garcia M."/>
            <person name="Sanchez-Ramirez S."/>
            <person name="Szollosi G.J."/>
            <person name="Szarkandi J.G."/>
            <person name="Papp V."/>
            <person name="Albert L."/>
            <person name="Andreopoulos W."/>
            <person name="Angelini C."/>
            <person name="Antonin V."/>
            <person name="Barry K.W."/>
            <person name="Bougher N.L."/>
            <person name="Buchanan P."/>
            <person name="Buyck B."/>
            <person name="Bense V."/>
            <person name="Catcheside P."/>
            <person name="Chovatia M."/>
            <person name="Cooper J."/>
            <person name="Damon W."/>
            <person name="Desjardin D."/>
            <person name="Finy P."/>
            <person name="Geml J."/>
            <person name="Haridas S."/>
            <person name="Hughes K."/>
            <person name="Justo A."/>
            <person name="Karasinski D."/>
            <person name="Kautmanova I."/>
            <person name="Kiss B."/>
            <person name="Kocsube S."/>
            <person name="Kotiranta H."/>
            <person name="LaButti K.M."/>
            <person name="Lechner B.E."/>
            <person name="Liimatainen K."/>
            <person name="Lipzen A."/>
            <person name="Lukacs Z."/>
            <person name="Mihaltcheva S."/>
            <person name="Morgado L.N."/>
            <person name="Niskanen T."/>
            <person name="Noordeloos M.E."/>
            <person name="Ohm R.A."/>
            <person name="Ortiz-Santana B."/>
            <person name="Ovrebo C."/>
            <person name="Racz N."/>
            <person name="Riley R."/>
            <person name="Savchenko A."/>
            <person name="Shiryaev A."/>
            <person name="Soop K."/>
            <person name="Spirin V."/>
            <person name="Szebenyi C."/>
            <person name="Tomsovsky M."/>
            <person name="Tulloss R.E."/>
            <person name="Uehling J."/>
            <person name="Grigoriev I.V."/>
            <person name="Vagvolgyi C."/>
            <person name="Papp T."/>
            <person name="Martin F.M."/>
            <person name="Miettinen O."/>
            <person name="Hibbett D.S."/>
            <person name="Nagy L.G."/>
        </authorList>
    </citation>
    <scope>NUCLEOTIDE SEQUENCE [LARGE SCALE GENOMIC DNA]</scope>
    <source>
        <strain evidence="4 5">CBS 121175</strain>
    </source>
</reference>
<sequence length="1722" mass="191077">MVFSPTKDEETLPQPATAASSKGLRPALARVSKIGLSILPNKTDLGRIRKDKNKRFYRQHAPIWSLYIKDAAAQARSHADHWNTTLDTLLIFAGLFAGVVASFVIESRSDLQPEKGSTTPIDSSDSTNQSIVDFQPSNATLWVNGLWFASLLFTLFNAIVGGVAKTWLVKYASATSRQDSDAAYDRWILDQRARQWRLNMIVAVVPLVMHVALFLFFAGFALRTTEDHYILGNFAIGFLALAASVYLLMTIPPLFVAEGSSPLQTPLSDLINGIVRKATVDRQALSFDNDGNDTDDEDEDELPHDENSDKPVPEADFPSGARNREKVLARVWIERVIHSRNPHLADKGIEELNNAEPDDRWLEYFVRRGAVDKAISRLGRCMEHRSGYEDQESRNQVVGHHLRALLRFRSWAEDSVKTNSNDDTKRVASSIKEKLEKCLEIDRPLHLWNFFPKPMRPLAFALRIALHLQLTEDIRLDELDDQPWEALAEHARNSTRMNRLPFTLTACRGLLEGRNLRNLQEMCAFSIAFSVVNAAANGSTTEWLKSVKEGPDKTKETREETGIETADDAEAKSTQLGQLLIRSLFADLAQRWTRTIEDGLKGSTVSPSGTSNTGYPQDLRAPHVSGIPPNLLSSLGHESSKIRSHAIKTIEALASNPIIANTRGLPIAKVFERAIEDNSSTVRNDAVKCLGTISELTGVLPDHFPQIRRKLQSLANSELDINVLIEVLNNLRVSVLKHVPSLKPIAVQSLVFLIRIMVISCDDQVSEEVTQLIRDLNGNLSGELINYIKDLFNDDNTCVGCLEAFHRLSPFINSPLSLVASTMVPKIFNNRNDTIRALGRTTIIKVVKSMTPQQQSNLAVLGDSLCITVKNLLQDQQSRQDVDILADTARGLLDLVTAIPEILKNVMTELIPTLFSVFSTEAMLTVRLAFLKIFLFVAQEGDAVLLDHLESAARSIYQSINLARDDPRVRLDWVEFLGVVSLRGDDVDVICQLILIGASDVNEEVRSAALERLSKSFSKSNTATTIPPAIEAALKSAITSGLVTMGDTSTAAVTDLLMAMIPSPSLYDLGYSIVNDFLNKKPLGIVVQDQVKDSTLWKDHPLSKALESAEDWRTRCNIAKLLAFLARKRKAPCVELDKLANMVFSDIHAEVKATALSSISSLADVDHIAGLGDVLALLNPKDLQKKVNDKWAHTPQVRKSLVGFLTSFSSHFGILEVSRQVLDLATKDPDAEVRSTAVIAVSSLRKDHKEVTAPLLMTAISKPSNSVLKDPSPTVRLLWVDLIEHVIERPFDDYLWLADVVELSFGDEDQLVRNAARKLMSKETKIILQANLKDSVRKKLENALKSPDVRIRRRSLGTLRLVSFASQTNPFRQLAEIVLPQLVPTILSIALEDHDNTARQDAETLVLDLIDTAKSDSIGSKSPEATFMSDNIGCAILLGLPPFIGSITEDTKKSFLVLADKVDASRHPEKISIAGRAAARFLRKKAAHSRATAVKLLISFHRKCNAENVSSRFMDSTIMDVVGMVLDDKDDQLREDALRFLIKVCTDPIYLPRIKGVRPRLMELLEITSLRTPAAELISLLARDNADIRIRLASWIFSALASPESDQKHVEAAIELLSTLVMDGRLNLNHRKTGSLDAAMLLLASIVITRPSLANYKFHVSTALWLNYRHTENLTADKIPGDLVKWFLFMVFGNHATKREVNAWLDMENVIGAPRPLSQASI</sequence>
<evidence type="ECO:0000256" key="1">
    <source>
        <dbReference type="SAM" id="MobiDB-lite"/>
    </source>
</evidence>
<keyword evidence="2" id="KW-1133">Transmembrane helix</keyword>
<dbReference type="Gene3D" id="1.25.10.10">
    <property type="entry name" value="Leucine-rich Repeat Variant"/>
    <property type="match status" value="5"/>
</dbReference>
<dbReference type="Proteomes" id="UP000307440">
    <property type="component" value="Unassembled WGS sequence"/>
</dbReference>
<feature type="compositionally biased region" description="Basic and acidic residues" evidence="1">
    <location>
        <begin position="304"/>
        <end position="313"/>
    </location>
</feature>
<proteinExistence type="predicted"/>
<feature type="compositionally biased region" description="Basic and acidic residues" evidence="1">
    <location>
        <begin position="1"/>
        <end position="10"/>
    </location>
</feature>
<accession>A0A5C3KY82</accession>